<dbReference type="AlphaFoldDB" id="A0A9W9R2T2"/>
<feature type="signal peptide" evidence="2">
    <location>
        <begin position="1"/>
        <end position="15"/>
    </location>
</feature>
<gene>
    <name evidence="4" type="ORF">N7452_000829</name>
</gene>
<dbReference type="Pfam" id="PF02469">
    <property type="entry name" value="Fasciclin"/>
    <property type="match status" value="2"/>
</dbReference>
<feature type="domain" description="FAS1" evidence="3">
    <location>
        <begin position="284"/>
        <end position="432"/>
    </location>
</feature>
<dbReference type="SUPFAM" id="SSF82153">
    <property type="entry name" value="FAS1 domain"/>
    <property type="match status" value="2"/>
</dbReference>
<evidence type="ECO:0000259" key="3">
    <source>
        <dbReference type="PROSITE" id="PS50213"/>
    </source>
</evidence>
<sequence length="465" mass="52735">MRAILLLTVTSLASALVIPDGDIIAGLQPHKQLVDQDGGLDLSPWWAINPLDDEECPMNFDWSSKSTNFENWSKNNCPWDNESSPGKWFKEEQWPGHDEHPGRGRWPGDDHGHGEWPGHGDRPHHPPRYRPHPIHGPGHKPGRCPGPQCLTDKTTWEAIQQIEQTSRLAELIDHDKDLVELLSKNENYTIFAPTNQALRQLRHIPEDAISNFLRYHIVPGRVHLHELAFHQTLPTELNETSLGNLPQRILIDRDEEVFLNRKSMVLRAEIVTNNGVIHTIDSPLFPPSDTRALIPEYSIFAQALTQAKLNHHMDPANRSGGTTFVPTNGAFRRLGRGANEFLFSKEGADCLRSLIEYHVVVNRTLFPDVLYTDGKAKVLFADSRHAVVELETVEGREVRVDVEVGMRINGFSRVVENLLARDGSVLMLERVLIPPRKVKNKGGNEEEKWNLKLVDELDCDHEHEL</sequence>
<evidence type="ECO:0000256" key="2">
    <source>
        <dbReference type="SAM" id="SignalP"/>
    </source>
</evidence>
<name>A0A9W9R2T2_PENBR</name>
<dbReference type="Proteomes" id="UP001147695">
    <property type="component" value="Unassembled WGS sequence"/>
</dbReference>
<reference evidence="4" key="1">
    <citation type="submission" date="2022-12" db="EMBL/GenBank/DDBJ databases">
        <authorList>
            <person name="Petersen C."/>
        </authorList>
    </citation>
    <scope>NUCLEOTIDE SEQUENCE</scope>
    <source>
        <strain evidence="4">IBT 35673</strain>
    </source>
</reference>
<evidence type="ECO:0000256" key="1">
    <source>
        <dbReference type="SAM" id="MobiDB-lite"/>
    </source>
</evidence>
<keyword evidence="2" id="KW-0732">Signal</keyword>
<dbReference type="EMBL" id="JAPZBQ010000001">
    <property type="protein sequence ID" value="KAJ5351855.1"/>
    <property type="molecule type" value="Genomic_DNA"/>
</dbReference>
<protein>
    <recommendedName>
        <fullName evidence="3">FAS1 domain-containing protein</fullName>
    </recommendedName>
</protein>
<dbReference type="Gene3D" id="2.30.180.10">
    <property type="entry name" value="FAS1 domain"/>
    <property type="match status" value="2"/>
</dbReference>
<feature type="region of interest" description="Disordered" evidence="1">
    <location>
        <begin position="92"/>
        <end position="145"/>
    </location>
</feature>
<reference evidence="4" key="2">
    <citation type="journal article" date="2023" name="IMA Fungus">
        <title>Comparative genomic study of the Penicillium genus elucidates a diverse pangenome and 15 lateral gene transfer events.</title>
        <authorList>
            <person name="Petersen C."/>
            <person name="Sorensen T."/>
            <person name="Nielsen M.R."/>
            <person name="Sondergaard T.E."/>
            <person name="Sorensen J.L."/>
            <person name="Fitzpatrick D.A."/>
            <person name="Frisvad J.C."/>
            <person name="Nielsen K.L."/>
        </authorList>
    </citation>
    <scope>NUCLEOTIDE SEQUENCE</scope>
    <source>
        <strain evidence="4">IBT 35673</strain>
    </source>
</reference>
<proteinExistence type="predicted"/>
<dbReference type="InterPro" id="IPR000782">
    <property type="entry name" value="FAS1_domain"/>
</dbReference>
<dbReference type="PANTHER" id="PTHR10900">
    <property type="entry name" value="PERIOSTIN-RELATED"/>
    <property type="match status" value="1"/>
</dbReference>
<feature type="compositionally biased region" description="Basic and acidic residues" evidence="1">
    <location>
        <begin position="92"/>
        <end position="124"/>
    </location>
</feature>
<feature type="chain" id="PRO_5040953788" description="FAS1 domain-containing protein" evidence="2">
    <location>
        <begin position="16"/>
        <end position="465"/>
    </location>
</feature>
<dbReference type="SMART" id="SM00554">
    <property type="entry name" value="FAS1"/>
    <property type="match status" value="2"/>
</dbReference>
<comment type="caution">
    <text evidence="4">The sequence shown here is derived from an EMBL/GenBank/DDBJ whole genome shotgun (WGS) entry which is preliminary data.</text>
</comment>
<evidence type="ECO:0000313" key="4">
    <source>
        <dbReference type="EMBL" id="KAJ5351855.1"/>
    </source>
</evidence>
<dbReference type="PROSITE" id="PS50213">
    <property type="entry name" value="FAS1"/>
    <property type="match status" value="2"/>
</dbReference>
<dbReference type="PANTHER" id="PTHR10900:SF125">
    <property type="entry name" value="FAS1 DOMAIN-CONTAINING PROTEIN YLR001C"/>
    <property type="match status" value="1"/>
</dbReference>
<evidence type="ECO:0000313" key="5">
    <source>
        <dbReference type="Proteomes" id="UP001147695"/>
    </source>
</evidence>
<accession>A0A9W9R2T2</accession>
<organism evidence="4 5">
    <name type="scientific">Penicillium brevicompactum</name>
    <dbReference type="NCBI Taxonomy" id="5074"/>
    <lineage>
        <taxon>Eukaryota</taxon>
        <taxon>Fungi</taxon>
        <taxon>Dikarya</taxon>
        <taxon>Ascomycota</taxon>
        <taxon>Pezizomycotina</taxon>
        <taxon>Eurotiomycetes</taxon>
        <taxon>Eurotiomycetidae</taxon>
        <taxon>Eurotiales</taxon>
        <taxon>Aspergillaceae</taxon>
        <taxon>Penicillium</taxon>
    </lineage>
</organism>
<feature type="compositionally biased region" description="Basic residues" evidence="1">
    <location>
        <begin position="125"/>
        <end position="142"/>
    </location>
</feature>
<dbReference type="InterPro" id="IPR050904">
    <property type="entry name" value="Adhesion/Biosynth-related"/>
</dbReference>
<feature type="domain" description="FAS1" evidence="3">
    <location>
        <begin position="152"/>
        <end position="284"/>
    </location>
</feature>
<dbReference type="InterPro" id="IPR036378">
    <property type="entry name" value="FAS1_dom_sf"/>
</dbReference>